<name>A0A3B0X914_9ZZZZ</name>
<accession>A0A3B0X914</accession>
<sequence>MGLADGDILELDEKLTVLNHWIIASKALKCASVKNGKIWFATESSGLFVVDFNKKTIANPLKKTKLIKELTASSNGRYIGIVVDPPGEKFIARIYSVDSSSNPR</sequence>
<protein>
    <submittedName>
        <fullName evidence="1">Uncharacterized protein</fullName>
    </submittedName>
</protein>
<organism evidence="1">
    <name type="scientific">hydrothermal vent metagenome</name>
    <dbReference type="NCBI Taxonomy" id="652676"/>
    <lineage>
        <taxon>unclassified sequences</taxon>
        <taxon>metagenomes</taxon>
        <taxon>ecological metagenomes</taxon>
    </lineage>
</organism>
<dbReference type="AlphaFoldDB" id="A0A3B0X914"/>
<proteinExistence type="predicted"/>
<gene>
    <name evidence="1" type="ORF">MNBD_GAMMA11-1440</name>
</gene>
<dbReference type="EMBL" id="UOFG01000007">
    <property type="protein sequence ID" value="VAW57949.1"/>
    <property type="molecule type" value="Genomic_DNA"/>
</dbReference>
<reference evidence="1" key="1">
    <citation type="submission" date="2018-06" db="EMBL/GenBank/DDBJ databases">
        <authorList>
            <person name="Zhirakovskaya E."/>
        </authorList>
    </citation>
    <scope>NUCLEOTIDE SEQUENCE</scope>
</reference>
<evidence type="ECO:0000313" key="1">
    <source>
        <dbReference type="EMBL" id="VAW57949.1"/>
    </source>
</evidence>